<dbReference type="Proteomes" id="UP000548326">
    <property type="component" value="Unassembled WGS sequence"/>
</dbReference>
<organism evidence="1 2">
    <name type="scientific">Mucilaginibacter lappiensis</name>
    <dbReference type="NCBI Taxonomy" id="354630"/>
    <lineage>
        <taxon>Bacteria</taxon>
        <taxon>Pseudomonadati</taxon>
        <taxon>Bacteroidota</taxon>
        <taxon>Sphingobacteriia</taxon>
        <taxon>Sphingobacteriales</taxon>
        <taxon>Sphingobacteriaceae</taxon>
        <taxon>Mucilaginibacter</taxon>
    </lineage>
</organism>
<dbReference type="AlphaFoldDB" id="A0A841JK17"/>
<evidence type="ECO:0008006" key="3">
    <source>
        <dbReference type="Google" id="ProtNLM"/>
    </source>
</evidence>
<proteinExistence type="predicted"/>
<gene>
    <name evidence="1" type="ORF">HDF22_005481</name>
</gene>
<sequence length="143" mass="15686">MATEKAINGMLYSWSDIRVNLLGRSLVGILAIDYSDSQDTKSVYGRGKKPIGRVSGNYKADGSITLEMSEVEALNLSLAPGTSIYDIPPFDVVVVYTNPEQLLVTHVLKGCVFTKQDRSSKSGDVKEIEVKLPLYITEIDWAA</sequence>
<comment type="caution">
    <text evidence="1">The sequence shown here is derived from an EMBL/GenBank/DDBJ whole genome shotgun (WGS) entry which is preliminary data.</text>
</comment>
<evidence type="ECO:0000313" key="2">
    <source>
        <dbReference type="Proteomes" id="UP000548326"/>
    </source>
</evidence>
<accession>A0A841JK17</accession>
<protein>
    <recommendedName>
        <fullName evidence="3">Phage tail tube protein</fullName>
    </recommendedName>
</protein>
<name>A0A841JK17_9SPHI</name>
<dbReference type="RefSeq" id="WP_183589853.1">
    <property type="nucleotide sequence ID" value="NZ_JACHCA010000022.1"/>
</dbReference>
<evidence type="ECO:0000313" key="1">
    <source>
        <dbReference type="EMBL" id="MBB6131330.1"/>
    </source>
</evidence>
<dbReference type="EMBL" id="JACHCA010000022">
    <property type="protein sequence ID" value="MBB6131330.1"/>
    <property type="molecule type" value="Genomic_DNA"/>
</dbReference>
<reference evidence="1 2" key="1">
    <citation type="submission" date="2020-08" db="EMBL/GenBank/DDBJ databases">
        <title>Genomic Encyclopedia of Type Strains, Phase IV (KMG-V): Genome sequencing to study the core and pangenomes of soil and plant-associated prokaryotes.</title>
        <authorList>
            <person name="Whitman W."/>
        </authorList>
    </citation>
    <scope>NUCLEOTIDE SEQUENCE [LARGE SCALE GENOMIC DNA]</scope>
    <source>
        <strain evidence="1 2">MP601</strain>
    </source>
</reference>